<dbReference type="EMBL" id="AP021906">
    <property type="protein sequence ID" value="BBP87970.1"/>
    <property type="molecule type" value="Genomic_DNA"/>
</dbReference>
<name>A0A5S9M319_BACIA</name>
<protein>
    <submittedName>
        <fullName evidence="1">Uncharacterized protein</fullName>
    </submittedName>
</protein>
<reference evidence="1 2" key="1">
    <citation type="submission" date="2019-12" db="EMBL/GenBank/DDBJ databases">
        <title>Full genome sequence of a Bacillus safensis strain isolated from commercially available natto in Indonesia.</title>
        <authorList>
            <person name="Yoshida M."/>
            <person name="Uomi M."/>
            <person name="Waturangi D."/>
            <person name="Ekaputri J.J."/>
            <person name="Setiamarga D.H.E."/>
        </authorList>
    </citation>
    <scope>NUCLEOTIDE SEQUENCE [LARGE SCALE GENOMIC DNA]</scope>
    <source>
        <strain evidence="1 2">IDN1</strain>
    </source>
</reference>
<dbReference type="PANTHER" id="PTHR38454">
    <property type="entry name" value="INTEGRAL MEMBRANE PROTEIN-RELATED"/>
    <property type="match status" value="1"/>
</dbReference>
<evidence type="ECO:0000313" key="2">
    <source>
        <dbReference type="Proteomes" id="UP000464658"/>
    </source>
</evidence>
<dbReference type="PANTHER" id="PTHR38454:SF1">
    <property type="entry name" value="INTEGRAL MEMBRANE PROTEIN"/>
    <property type="match status" value="1"/>
</dbReference>
<dbReference type="AlphaFoldDB" id="A0A5S9M319"/>
<dbReference type="InterPro" id="IPR018580">
    <property type="entry name" value="Uncharacterised_YfhO"/>
</dbReference>
<organism evidence="1 2">
    <name type="scientific">Bacillus safensis</name>
    <dbReference type="NCBI Taxonomy" id="561879"/>
    <lineage>
        <taxon>Bacteria</taxon>
        <taxon>Bacillati</taxon>
        <taxon>Bacillota</taxon>
        <taxon>Bacilli</taxon>
        <taxon>Bacillales</taxon>
        <taxon>Bacillaceae</taxon>
        <taxon>Bacillus</taxon>
    </lineage>
</organism>
<gene>
    <name evidence="1" type="ORF">BsIDN1_15880</name>
</gene>
<dbReference type="Proteomes" id="UP000464658">
    <property type="component" value="Chromosome"/>
</dbReference>
<sequence length="143" mass="16355">MLIVVSLLTAGVYQQGYLSERSNIKSVSDTYLNSEAYAGHEQMKLIQQIQSRSSKDPLARIDWMNGVRNNTPLFEGFQGMSAYSSILNQHLLNFYWNDLQIDMGRESVSRYATMGGQSEFIQPDLWKVLYENERDALLTASLF</sequence>
<accession>A0A5S9M319</accession>
<dbReference type="Pfam" id="PF09586">
    <property type="entry name" value="YfhO"/>
    <property type="match status" value="1"/>
</dbReference>
<proteinExistence type="predicted"/>
<evidence type="ECO:0000313" key="1">
    <source>
        <dbReference type="EMBL" id="BBP87970.1"/>
    </source>
</evidence>